<name>W9H1R2_9PROT</name>
<feature type="transmembrane region" description="Helical" evidence="9">
    <location>
        <begin position="102"/>
        <end position="123"/>
    </location>
</feature>
<feature type="transmembrane region" description="Helical" evidence="9">
    <location>
        <begin position="68"/>
        <end position="90"/>
    </location>
</feature>
<evidence type="ECO:0000256" key="8">
    <source>
        <dbReference type="ARBA" id="ARBA00038436"/>
    </source>
</evidence>
<dbReference type="InterPro" id="IPR007387">
    <property type="entry name" value="TRAP_DctQ"/>
</dbReference>
<dbReference type="Pfam" id="PF04290">
    <property type="entry name" value="DctQ"/>
    <property type="match status" value="1"/>
</dbReference>
<comment type="subunit">
    <text evidence="9">The complex comprises the extracytoplasmic solute receptor protein and the two transmembrane proteins.</text>
</comment>
<comment type="subcellular location">
    <subcellularLocation>
        <location evidence="1 9">Cell inner membrane</location>
        <topology evidence="1 9">Multi-pass membrane protein</topology>
    </subcellularLocation>
</comment>
<dbReference type="InterPro" id="IPR055348">
    <property type="entry name" value="DctQ"/>
</dbReference>
<feature type="transmembrane region" description="Helical" evidence="9">
    <location>
        <begin position="143"/>
        <end position="164"/>
    </location>
</feature>
<evidence type="ECO:0000256" key="9">
    <source>
        <dbReference type="RuleBase" id="RU369079"/>
    </source>
</evidence>
<feature type="domain" description="Tripartite ATP-independent periplasmic transporters DctQ component" evidence="10">
    <location>
        <begin position="39"/>
        <end position="165"/>
    </location>
</feature>
<comment type="function">
    <text evidence="9">Part of the tripartite ATP-independent periplasmic (TRAP) transport system.</text>
</comment>
<dbReference type="RefSeq" id="WP_051512728.1">
    <property type="nucleotide sequence ID" value="NZ_AVFL01000017.1"/>
</dbReference>
<keyword evidence="12" id="KW-1185">Reference proteome</keyword>
<dbReference type="GO" id="GO:0005886">
    <property type="term" value="C:plasma membrane"/>
    <property type="evidence" value="ECO:0007669"/>
    <property type="project" value="UniProtKB-SubCell"/>
</dbReference>
<dbReference type="Proteomes" id="UP000019486">
    <property type="component" value="Unassembled WGS sequence"/>
</dbReference>
<gene>
    <name evidence="11" type="ORF">N825_12535</name>
</gene>
<reference evidence="11 12" key="1">
    <citation type="submission" date="2013-08" db="EMBL/GenBank/DDBJ databases">
        <title>The genome sequence of Skermanella stibiiresistens.</title>
        <authorList>
            <person name="Zhu W."/>
            <person name="Wang G."/>
        </authorList>
    </citation>
    <scope>NUCLEOTIDE SEQUENCE [LARGE SCALE GENOMIC DNA]</scope>
    <source>
        <strain evidence="11 12">SB22</strain>
    </source>
</reference>
<dbReference type="GO" id="GO:0022857">
    <property type="term" value="F:transmembrane transporter activity"/>
    <property type="evidence" value="ECO:0007669"/>
    <property type="project" value="UniProtKB-UniRule"/>
</dbReference>
<evidence type="ECO:0000313" key="11">
    <source>
        <dbReference type="EMBL" id="EWY38632.1"/>
    </source>
</evidence>
<evidence type="ECO:0000313" key="12">
    <source>
        <dbReference type="Proteomes" id="UP000019486"/>
    </source>
</evidence>
<evidence type="ECO:0000256" key="3">
    <source>
        <dbReference type="ARBA" id="ARBA00022475"/>
    </source>
</evidence>
<comment type="caution">
    <text evidence="11">The sequence shown here is derived from an EMBL/GenBank/DDBJ whole genome shotgun (WGS) entry which is preliminary data.</text>
</comment>
<dbReference type="AlphaFoldDB" id="W9H1R2"/>
<keyword evidence="6 9" id="KW-1133">Transmembrane helix</keyword>
<keyword evidence="4 9" id="KW-0997">Cell inner membrane</keyword>
<evidence type="ECO:0000256" key="6">
    <source>
        <dbReference type="ARBA" id="ARBA00022989"/>
    </source>
</evidence>
<evidence type="ECO:0000256" key="2">
    <source>
        <dbReference type="ARBA" id="ARBA00022448"/>
    </source>
</evidence>
<evidence type="ECO:0000256" key="5">
    <source>
        <dbReference type="ARBA" id="ARBA00022692"/>
    </source>
</evidence>
<organism evidence="11 12">
    <name type="scientific">Skermanella stibiiresistens SB22</name>
    <dbReference type="NCBI Taxonomy" id="1385369"/>
    <lineage>
        <taxon>Bacteria</taxon>
        <taxon>Pseudomonadati</taxon>
        <taxon>Pseudomonadota</taxon>
        <taxon>Alphaproteobacteria</taxon>
        <taxon>Rhodospirillales</taxon>
        <taxon>Azospirillaceae</taxon>
        <taxon>Skermanella</taxon>
    </lineage>
</organism>
<keyword evidence="7 9" id="KW-0472">Membrane</keyword>
<evidence type="ECO:0000256" key="4">
    <source>
        <dbReference type="ARBA" id="ARBA00022519"/>
    </source>
</evidence>
<evidence type="ECO:0000259" key="10">
    <source>
        <dbReference type="Pfam" id="PF04290"/>
    </source>
</evidence>
<dbReference type="GO" id="GO:0015740">
    <property type="term" value="P:C4-dicarboxylate transport"/>
    <property type="evidence" value="ECO:0007669"/>
    <property type="project" value="TreeGrafter"/>
</dbReference>
<dbReference type="EMBL" id="AVFL01000017">
    <property type="protein sequence ID" value="EWY38632.1"/>
    <property type="molecule type" value="Genomic_DNA"/>
</dbReference>
<proteinExistence type="inferred from homology"/>
<accession>W9H1R2</accession>
<comment type="similarity">
    <text evidence="8 9">Belongs to the TRAP transporter small permease family.</text>
</comment>
<protein>
    <recommendedName>
        <fullName evidence="9">TRAP transporter small permease protein</fullName>
    </recommendedName>
</protein>
<keyword evidence="5 9" id="KW-0812">Transmembrane</keyword>
<evidence type="ECO:0000256" key="1">
    <source>
        <dbReference type="ARBA" id="ARBA00004429"/>
    </source>
</evidence>
<feature type="transmembrane region" description="Helical" evidence="9">
    <location>
        <begin position="26"/>
        <end position="48"/>
    </location>
</feature>
<dbReference type="STRING" id="1385369.N825_12535"/>
<keyword evidence="2 9" id="KW-0813">Transport</keyword>
<evidence type="ECO:0000256" key="7">
    <source>
        <dbReference type="ARBA" id="ARBA00023136"/>
    </source>
</evidence>
<dbReference type="PANTHER" id="PTHR35011">
    <property type="entry name" value="2,3-DIKETO-L-GULONATE TRAP TRANSPORTER SMALL PERMEASE PROTEIN YIAM"/>
    <property type="match status" value="1"/>
</dbReference>
<sequence length="180" mass="19678">MDNTGNITGNRNGTSWLHWPDQIIDAVCKAILCVTCAAMFAILLANVFLRYLFGTSLEWASELPELLFPWFVMSGVVLATSHNAHIYIGFITDRATGAARLALAFLRAGLIIVTYAVLAWVALDLLPIVADERTPVLGVPGSVTYFVLLLGFLLIGFKELSILIKALHGIRTPSEKVAYE</sequence>
<dbReference type="PANTHER" id="PTHR35011:SF2">
    <property type="entry name" value="2,3-DIKETO-L-GULONATE TRAP TRANSPORTER SMALL PERMEASE PROTEIN YIAM"/>
    <property type="match status" value="1"/>
</dbReference>
<keyword evidence="3" id="KW-1003">Cell membrane</keyword>